<dbReference type="RefSeq" id="WP_066242028.1">
    <property type="nucleotide sequence ID" value="NZ_LSGP01000017.1"/>
</dbReference>
<evidence type="ECO:0000256" key="1">
    <source>
        <dbReference type="ARBA" id="ARBA00005322"/>
    </source>
</evidence>
<keyword evidence="9" id="KW-1185">Reference proteome</keyword>
<evidence type="ECO:0000259" key="7">
    <source>
        <dbReference type="Pfam" id="PF04316"/>
    </source>
</evidence>
<keyword evidence="5" id="KW-0805">Transcription regulation</keyword>
<evidence type="ECO:0000256" key="2">
    <source>
        <dbReference type="ARBA" id="ARBA00017823"/>
    </source>
</evidence>
<evidence type="ECO:0000256" key="3">
    <source>
        <dbReference type="ARBA" id="ARBA00022491"/>
    </source>
</evidence>
<proteinExistence type="inferred from homology"/>
<dbReference type="EMBL" id="LSGP01000017">
    <property type="protein sequence ID" value="KYZ76481.1"/>
    <property type="molecule type" value="Genomic_DNA"/>
</dbReference>
<dbReference type="InterPro" id="IPR031316">
    <property type="entry name" value="FlgM_C"/>
</dbReference>
<dbReference type="OrthoDB" id="1683949at2"/>
<dbReference type="STRING" id="1794912.AXX12_08595"/>
<accession>A0A154BRC5</accession>
<organism evidence="8 9">
    <name type="scientific">Anaerosporomusa subterranea</name>
    <dbReference type="NCBI Taxonomy" id="1794912"/>
    <lineage>
        <taxon>Bacteria</taxon>
        <taxon>Bacillati</taxon>
        <taxon>Bacillota</taxon>
        <taxon>Negativicutes</taxon>
        <taxon>Acetonemataceae</taxon>
        <taxon>Anaerosporomusa</taxon>
    </lineage>
</organism>
<dbReference type="AlphaFoldDB" id="A0A154BRC5"/>
<keyword evidence="3" id="KW-0678">Repressor</keyword>
<dbReference type="GO" id="GO:0044781">
    <property type="term" value="P:bacterial-type flagellum organization"/>
    <property type="evidence" value="ECO:0007669"/>
    <property type="project" value="UniProtKB-KW"/>
</dbReference>
<feature type="domain" description="Anti-sigma-28 factor FlgM C-terminal" evidence="7">
    <location>
        <begin position="36"/>
        <end position="89"/>
    </location>
</feature>
<dbReference type="Pfam" id="PF04316">
    <property type="entry name" value="FlgM"/>
    <property type="match status" value="1"/>
</dbReference>
<evidence type="ECO:0000256" key="6">
    <source>
        <dbReference type="ARBA" id="ARBA00023163"/>
    </source>
</evidence>
<name>A0A154BRC5_ANASB</name>
<keyword evidence="4" id="KW-1005">Bacterial flagellum biogenesis</keyword>
<comment type="similarity">
    <text evidence="1">Belongs to the FlgM family.</text>
</comment>
<keyword evidence="6" id="KW-0804">Transcription</keyword>
<evidence type="ECO:0000313" key="9">
    <source>
        <dbReference type="Proteomes" id="UP000076268"/>
    </source>
</evidence>
<dbReference type="NCBIfam" id="TIGR03824">
    <property type="entry name" value="FlgM_jcvi"/>
    <property type="match status" value="1"/>
</dbReference>
<keyword evidence="8" id="KW-0282">Flagellum</keyword>
<gene>
    <name evidence="8" type="ORF">AXX12_08595</name>
</gene>
<dbReference type="GO" id="GO:0045892">
    <property type="term" value="P:negative regulation of DNA-templated transcription"/>
    <property type="evidence" value="ECO:0007669"/>
    <property type="project" value="InterPro"/>
</dbReference>
<protein>
    <recommendedName>
        <fullName evidence="2">Negative regulator of flagellin synthesis</fullName>
    </recommendedName>
</protein>
<dbReference type="InterPro" id="IPR035890">
    <property type="entry name" value="Anti-sigma-28_factor_FlgM_sf"/>
</dbReference>
<evidence type="ECO:0000256" key="5">
    <source>
        <dbReference type="ARBA" id="ARBA00023015"/>
    </source>
</evidence>
<evidence type="ECO:0000313" key="8">
    <source>
        <dbReference type="EMBL" id="KYZ76481.1"/>
    </source>
</evidence>
<evidence type="ECO:0000256" key="4">
    <source>
        <dbReference type="ARBA" id="ARBA00022795"/>
    </source>
</evidence>
<dbReference type="InterPro" id="IPR007412">
    <property type="entry name" value="FlgM"/>
</dbReference>
<comment type="caution">
    <text evidence="8">The sequence shown here is derived from an EMBL/GenBank/DDBJ whole genome shotgun (WGS) entry which is preliminary data.</text>
</comment>
<keyword evidence="8" id="KW-0966">Cell projection</keyword>
<dbReference type="SUPFAM" id="SSF101498">
    <property type="entry name" value="Anti-sigma factor FlgM"/>
    <property type="match status" value="1"/>
</dbReference>
<keyword evidence="8" id="KW-0969">Cilium</keyword>
<reference evidence="8 9" key="1">
    <citation type="submission" date="2016-02" db="EMBL/GenBank/DDBJ databases">
        <title>Anaerosporomusa subterraneum gen. nov., sp. nov., a spore-forming obligate anaerobe isolated from saprolite.</title>
        <authorList>
            <person name="Choi J.K."/>
            <person name="Shah M."/>
            <person name="Yee N."/>
        </authorList>
    </citation>
    <scope>NUCLEOTIDE SEQUENCE [LARGE SCALE GENOMIC DNA]</scope>
    <source>
        <strain evidence="8 9">RU4</strain>
    </source>
</reference>
<dbReference type="Proteomes" id="UP000076268">
    <property type="component" value="Unassembled WGS sequence"/>
</dbReference>
<sequence length="98" mass="11025">MIISGKQIQDALKVYADQNQKAKPAARSQQSVSKRDEVVLSPKAQEFSQLLQKLKAMPEVREEKVAELTARIEAGEYAVDAKDIVEKMLGRTLVDRLR</sequence>